<organism evidence="5 6">
    <name type="scientific">Candidatus Eisenbergiella merdipullorum</name>
    <dbReference type="NCBI Taxonomy" id="2838553"/>
    <lineage>
        <taxon>Bacteria</taxon>
        <taxon>Bacillati</taxon>
        <taxon>Bacillota</taxon>
        <taxon>Clostridia</taxon>
        <taxon>Lachnospirales</taxon>
        <taxon>Lachnospiraceae</taxon>
        <taxon>Eisenbergiella</taxon>
    </lineage>
</organism>
<reference evidence="5" key="1">
    <citation type="journal article" date="2021" name="PeerJ">
        <title>Extensive microbial diversity within the chicken gut microbiome revealed by metagenomics and culture.</title>
        <authorList>
            <person name="Gilroy R."/>
            <person name="Ravi A."/>
            <person name="Getino M."/>
            <person name="Pursley I."/>
            <person name="Horton D.L."/>
            <person name="Alikhan N.F."/>
            <person name="Baker D."/>
            <person name="Gharbi K."/>
            <person name="Hall N."/>
            <person name="Watson M."/>
            <person name="Adriaenssens E.M."/>
            <person name="Foster-Nyarko E."/>
            <person name="Jarju S."/>
            <person name="Secka A."/>
            <person name="Antonio M."/>
            <person name="Oren A."/>
            <person name="Chaudhuri R.R."/>
            <person name="La Ragione R."/>
            <person name="Hildebrand F."/>
            <person name="Pallen M.J."/>
        </authorList>
    </citation>
    <scope>NUCLEOTIDE SEQUENCE</scope>
    <source>
        <strain evidence="5">CHK179-7159</strain>
    </source>
</reference>
<dbReference type="Proteomes" id="UP000886858">
    <property type="component" value="Unassembled WGS sequence"/>
</dbReference>
<comment type="caution">
    <text evidence="5">The sequence shown here is derived from an EMBL/GenBank/DDBJ whole genome shotgun (WGS) entry which is preliminary data.</text>
</comment>
<dbReference type="NCBIfam" id="NF033749">
    <property type="entry name" value="bact_hemeryth"/>
    <property type="match status" value="1"/>
</dbReference>
<dbReference type="Gene3D" id="1.20.120.50">
    <property type="entry name" value="Hemerythrin-like"/>
    <property type="match status" value="1"/>
</dbReference>
<dbReference type="CDD" id="cd12107">
    <property type="entry name" value="Hemerythrin"/>
    <property type="match status" value="1"/>
</dbReference>
<reference evidence="5" key="2">
    <citation type="submission" date="2021-04" db="EMBL/GenBank/DDBJ databases">
        <authorList>
            <person name="Gilroy R."/>
        </authorList>
    </citation>
    <scope>NUCLEOTIDE SEQUENCE</scope>
    <source>
        <strain evidence="5">CHK179-7159</strain>
    </source>
</reference>
<gene>
    <name evidence="5" type="ORF">H9717_09835</name>
</gene>
<dbReference type="SUPFAM" id="SSF47188">
    <property type="entry name" value="Hemerythrin-like"/>
    <property type="match status" value="1"/>
</dbReference>
<keyword evidence="2" id="KW-0479">Metal-binding</keyword>
<name>A0A9D2I867_9FIRM</name>
<dbReference type="InterPro" id="IPR035938">
    <property type="entry name" value="Hemerythrin-like_sf"/>
</dbReference>
<dbReference type="PANTHER" id="PTHR37164">
    <property type="entry name" value="BACTERIOHEMERYTHRIN"/>
    <property type="match status" value="1"/>
</dbReference>
<protein>
    <submittedName>
        <fullName evidence="5">Bacteriohemerythrin</fullName>
    </submittedName>
</protein>
<comment type="similarity">
    <text evidence="1">Belongs to the hemerythrin family.</text>
</comment>
<dbReference type="Pfam" id="PF01814">
    <property type="entry name" value="Hemerythrin"/>
    <property type="match status" value="1"/>
</dbReference>
<evidence type="ECO:0000313" key="6">
    <source>
        <dbReference type="Proteomes" id="UP000886858"/>
    </source>
</evidence>
<feature type="domain" description="Hemerythrin-like" evidence="4">
    <location>
        <begin position="12"/>
        <end position="123"/>
    </location>
</feature>
<dbReference type="PANTHER" id="PTHR37164:SF1">
    <property type="entry name" value="BACTERIOHEMERYTHRIN"/>
    <property type="match status" value="1"/>
</dbReference>
<dbReference type="InterPro" id="IPR050669">
    <property type="entry name" value="Hemerythrin"/>
</dbReference>
<dbReference type="AlphaFoldDB" id="A0A9D2I867"/>
<keyword evidence="3" id="KW-0408">Iron</keyword>
<dbReference type="EMBL" id="DWYY01000108">
    <property type="protein sequence ID" value="HJA93394.1"/>
    <property type="molecule type" value="Genomic_DNA"/>
</dbReference>
<sequence>MAYQFTKDLETGNTLIDTEHRKLINAINALLDACSQGKGRSEIKKTMDFLQAYTDKHFSDEEALQRQSGYPGYAAHKTYHETFKRTVSSLAKRLDQEGPSVAIVGEINHALADWFINHIKTQDVKVAAHIRNVG</sequence>
<evidence type="ECO:0000256" key="1">
    <source>
        <dbReference type="ARBA" id="ARBA00010587"/>
    </source>
</evidence>
<dbReference type="GO" id="GO:0046872">
    <property type="term" value="F:metal ion binding"/>
    <property type="evidence" value="ECO:0007669"/>
    <property type="project" value="UniProtKB-KW"/>
</dbReference>
<evidence type="ECO:0000259" key="4">
    <source>
        <dbReference type="Pfam" id="PF01814"/>
    </source>
</evidence>
<proteinExistence type="inferred from homology"/>
<evidence type="ECO:0000256" key="3">
    <source>
        <dbReference type="ARBA" id="ARBA00023004"/>
    </source>
</evidence>
<accession>A0A9D2I867</accession>
<evidence type="ECO:0000313" key="5">
    <source>
        <dbReference type="EMBL" id="HJA93394.1"/>
    </source>
</evidence>
<dbReference type="NCBIfam" id="TIGR02481">
    <property type="entry name" value="hemeryth_dom"/>
    <property type="match status" value="1"/>
</dbReference>
<dbReference type="InterPro" id="IPR012312">
    <property type="entry name" value="Hemerythrin-like"/>
</dbReference>
<evidence type="ECO:0000256" key="2">
    <source>
        <dbReference type="ARBA" id="ARBA00022723"/>
    </source>
</evidence>
<dbReference type="InterPro" id="IPR012827">
    <property type="entry name" value="Hemerythrin_metal-bd"/>
</dbReference>